<name>A0AAW1W7X7_RUBAR</name>
<keyword evidence="1" id="KW-0862">Zinc</keyword>
<keyword evidence="1" id="KW-0863">Zinc-finger</keyword>
<dbReference type="GO" id="GO:0004190">
    <property type="term" value="F:aspartic-type endopeptidase activity"/>
    <property type="evidence" value="ECO:0007669"/>
    <property type="project" value="InterPro"/>
</dbReference>
<proteinExistence type="predicted"/>
<evidence type="ECO:0000256" key="1">
    <source>
        <dbReference type="PROSITE-ProRule" id="PRU00047"/>
    </source>
</evidence>
<dbReference type="SUPFAM" id="SSF57756">
    <property type="entry name" value="Retrovirus zinc finger-like domains"/>
    <property type="match status" value="1"/>
</dbReference>
<feature type="region of interest" description="Disordered" evidence="2">
    <location>
        <begin position="186"/>
        <end position="210"/>
    </location>
</feature>
<dbReference type="SMART" id="SM00343">
    <property type="entry name" value="ZnF_C2HC"/>
    <property type="match status" value="1"/>
</dbReference>
<feature type="compositionally biased region" description="Basic residues" evidence="2">
    <location>
        <begin position="197"/>
        <end position="209"/>
    </location>
</feature>
<dbReference type="GO" id="GO:0006508">
    <property type="term" value="P:proteolysis"/>
    <property type="evidence" value="ECO:0007669"/>
    <property type="project" value="InterPro"/>
</dbReference>
<protein>
    <recommendedName>
        <fullName evidence="3">CCHC-type domain-containing protein</fullName>
    </recommendedName>
</protein>
<evidence type="ECO:0000256" key="2">
    <source>
        <dbReference type="SAM" id="MobiDB-lite"/>
    </source>
</evidence>
<reference evidence="4 5" key="1">
    <citation type="journal article" date="2023" name="G3 (Bethesda)">
        <title>A chromosome-length genome assembly and annotation of blackberry (Rubus argutus, cv. 'Hillquist').</title>
        <authorList>
            <person name="Bruna T."/>
            <person name="Aryal R."/>
            <person name="Dudchenko O."/>
            <person name="Sargent D.J."/>
            <person name="Mead D."/>
            <person name="Buti M."/>
            <person name="Cavallini A."/>
            <person name="Hytonen T."/>
            <person name="Andres J."/>
            <person name="Pham M."/>
            <person name="Weisz D."/>
            <person name="Mascagni F."/>
            <person name="Usai G."/>
            <person name="Natali L."/>
            <person name="Bassil N."/>
            <person name="Fernandez G.E."/>
            <person name="Lomsadze A."/>
            <person name="Armour M."/>
            <person name="Olukolu B."/>
            <person name="Poorten T."/>
            <person name="Britton C."/>
            <person name="Davik J."/>
            <person name="Ashrafi H."/>
            <person name="Aiden E.L."/>
            <person name="Borodovsky M."/>
            <person name="Worthington M."/>
        </authorList>
    </citation>
    <scope>NUCLEOTIDE SEQUENCE [LARGE SCALE GENOMIC DNA]</scope>
    <source>
        <strain evidence="4">PI 553951</strain>
    </source>
</reference>
<keyword evidence="5" id="KW-1185">Reference proteome</keyword>
<dbReference type="GO" id="GO:0003676">
    <property type="term" value="F:nucleic acid binding"/>
    <property type="evidence" value="ECO:0007669"/>
    <property type="project" value="InterPro"/>
</dbReference>
<evidence type="ECO:0000313" key="4">
    <source>
        <dbReference type="EMBL" id="KAK9919367.1"/>
    </source>
</evidence>
<gene>
    <name evidence="4" type="ORF">M0R45_027962</name>
</gene>
<dbReference type="InterPro" id="IPR036875">
    <property type="entry name" value="Znf_CCHC_sf"/>
</dbReference>
<dbReference type="Pfam" id="PF02160">
    <property type="entry name" value="Peptidase_A3"/>
    <property type="match status" value="1"/>
</dbReference>
<sequence>MLRSEKLYELYEEAENCENLERLEQLVLEIQNFKIKREERKVQPYHMETGESSGTTQVTTIIKEDGKQYYCTIGELDDTNLVDLLHRKLPEPWNVVVAKSMAKHPLERFTVGGVAERIRELLRKQCVENNKSKMARKQLKGNENFCYKILDVPTNWGCHKTNPPQKKRKDKFFSKRFKRNQNKNWKFKKSSNFNNKQSHKKKRFFKRKSSLPEKAEKKKCRCWLCKAEGHYANECPKKDKRTSKALLFEEYEEIIEEANMKGYEIAYSEDEDNQSIYSAYEYDSSSESDTESEEDYQREVYILKVKNWEESTTEEIMSSYRISPGTFVCDYCQCLEAKGLPIYCESTGFTYHKECFIAEARRKTKNGSISQIVEQEYEEYFDELAERKDLYDRDMERAKFANNKEDFINLDVIVQPKPKVEKNITIQQEVEEKAEKIDEKIEMESGPIEGCKPLTNEEPQSELQQSKVISTSRFSNYIEIGLKFPNYKKYHLHSFVDSGSGFTIAKRFAIPEELWIEDNKRIATGIQMDGSRFSMNKVAKDVKITIGGGNFTIKSIWQAEGQGSDILLGNDFLLQQTMIQNEAVIGFEKGNNTFWTARLKQAKSIVGPNFTSQYQRSQQNRGDYKPRFETVLQYKKQEELLIEDSSEEEEEDEEASFIHEHNIKYLQTKIEKQKVPTLEEIKRMLKQNIDIDPQKFWEKIQ</sequence>
<organism evidence="4 5">
    <name type="scientific">Rubus argutus</name>
    <name type="common">Southern blackberry</name>
    <dbReference type="NCBI Taxonomy" id="59490"/>
    <lineage>
        <taxon>Eukaryota</taxon>
        <taxon>Viridiplantae</taxon>
        <taxon>Streptophyta</taxon>
        <taxon>Embryophyta</taxon>
        <taxon>Tracheophyta</taxon>
        <taxon>Spermatophyta</taxon>
        <taxon>Magnoliopsida</taxon>
        <taxon>eudicotyledons</taxon>
        <taxon>Gunneridae</taxon>
        <taxon>Pentapetalae</taxon>
        <taxon>rosids</taxon>
        <taxon>fabids</taxon>
        <taxon>Rosales</taxon>
        <taxon>Rosaceae</taxon>
        <taxon>Rosoideae</taxon>
        <taxon>Rosoideae incertae sedis</taxon>
        <taxon>Rubus</taxon>
    </lineage>
</organism>
<evidence type="ECO:0000313" key="5">
    <source>
        <dbReference type="Proteomes" id="UP001457282"/>
    </source>
</evidence>
<feature type="domain" description="CCHC-type" evidence="3">
    <location>
        <begin position="221"/>
        <end position="237"/>
    </location>
</feature>
<dbReference type="AlphaFoldDB" id="A0AAW1W7X7"/>
<keyword evidence="1" id="KW-0479">Metal-binding</keyword>
<evidence type="ECO:0000259" key="3">
    <source>
        <dbReference type="PROSITE" id="PS50158"/>
    </source>
</evidence>
<dbReference type="EMBL" id="JBEDUW010000006">
    <property type="protein sequence ID" value="KAK9919367.1"/>
    <property type="molecule type" value="Genomic_DNA"/>
</dbReference>
<dbReference type="InterPro" id="IPR001878">
    <property type="entry name" value="Znf_CCHC"/>
</dbReference>
<dbReference type="PROSITE" id="PS50158">
    <property type="entry name" value="ZF_CCHC"/>
    <property type="match status" value="1"/>
</dbReference>
<dbReference type="InterPro" id="IPR000588">
    <property type="entry name" value="Pept_A3A"/>
</dbReference>
<dbReference type="GO" id="GO:0008270">
    <property type="term" value="F:zinc ion binding"/>
    <property type="evidence" value="ECO:0007669"/>
    <property type="project" value="UniProtKB-KW"/>
</dbReference>
<comment type="caution">
    <text evidence="4">The sequence shown here is derived from an EMBL/GenBank/DDBJ whole genome shotgun (WGS) entry which is preliminary data.</text>
</comment>
<dbReference type="Proteomes" id="UP001457282">
    <property type="component" value="Unassembled WGS sequence"/>
</dbReference>
<accession>A0AAW1W7X7</accession>